<name>A0A8T1LXX5_CLOSI</name>
<evidence type="ECO:0000313" key="1">
    <source>
        <dbReference type="EMBL" id="KAG5441599.1"/>
    </source>
</evidence>
<proteinExistence type="predicted"/>
<sequence>MLRRVMRISSHRLFIIISCSLLLFIVWKYHRSPGLLEFLSSRRENTCHNLLHLIRKEVTKAYRSARSGETRLSLEHILNLLSVQSEDKFDQTKSSVNERPEVCEEYWAGGKPVPGGDIADDVFKTKPCDRIPLEDLVEILLYAELCDAVYPKITIQLAVGNFGNSFQSCKQIPSVFLQRLPKEDGSAWLQLSRFGRTKYVLVGRNMVDFTYNTDIDRMIRAMNDPKVDVVGGAVRLEPEGRWYAGCYQSTIRNFTLRIHPGHDISSKSCAYCDYVASPFLVRREQLHRLLEYRSEFSGALTFVEMFLKQKQSPEYYTLQKVACIDVLFHVAGESAGSRGQGVAEIPKHIWFNLAKHWTLDRIILPGPLDYKWTCQELDISCRIYQNAGVILPRCCLDELSGCVKGFLSLASEHNISAFVFAGTLVGAVKTYGGFLPWERDADIVWDPFAYDHLRGPINIMLKERFQCDLGPVRLETAYGDDVKACAQALNTSCLYYKLRSKSWSIDLWGDPHLEAYQANGLINPTQVYLDGLWVSTVPNPGRIARHRYGDNVLGHVQHWQDYGLKTSWESYANFEKKDFLPCPAKFVRHACLSGNYLPHGNIQFQDLAP</sequence>
<accession>A0A8T1LXX5</accession>
<comment type="caution">
    <text evidence="1">The sequence shown here is derived from an EMBL/GenBank/DDBJ whole genome shotgun (WGS) entry which is preliminary data.</text>
</comment>
<keyword evidence="2" id="KW-1185">Reference proteome</keyword>
<dbReference type="EMBL" id="NIRI02000077">
    <property type="protein sequence ID" value="KAG5441599.1"/>
    <property type="molecule type" value="Genomic_DNA"/>
</dbReference>
<reference evidence="1 2" key="2">
    <citation type="journal article" date="2021" name="Genomics">
        <title>High-quality reference genome for Clonorchis sinensis.</title>
        <authorList>
            <person name="Young N.D."/>
            <person name="Stroehlein A.J."/>
            <person name="Kinkar L."/>
            <person name="Wang T."/>
            <person name="Sohn W.M."/>
            <person name="Chang B.C.H."/>
            <person name="Kaur P."/>
            <person name="Weisz D."/>
            <person name="Dudchenko O."/>
            <person name="Aiden E.L."/>
            <person name="Korhonen P.K."/>
            <person name="Gasser R.B."/>
        </authorList>
    </citation>
    <scope>NUCLEOTIDE SEQUENCE [LARGE SCALE GENOMIC DNA]</scope>
    <source>
        <strain evidence="1">Cs-k2</strain>
    </source>
</reference>
<dbReference type="InterPro" id="IPR052613">
    <property type="entry name" value="LicD_transferase"/>
</dbReference>
<dbReference type="OrthoDB" id="6358690at2759"/>
<organism evidence="1 2">
    <name type="scientific">Clonorchis sinensis</name>
    <name type="common">Chinese liver fluke</name>
    <dbReference type="NCBI Taxonomy" id="79923"/>
    <lineage>
        <taxon>Eukaryota</taxon>
        <taxon>Metazoa</taxon>
        <taxon>Spiralia</taxon>
        <taxon>Lophotrochozoa</taxon>
        <taxon>Platyhelminthes</taxon>
        <taxon>Trematoda</taxon>
        <taxon>Digenea</taxon>
        <taxon>Opisthorchiida</taxon>
        <taxon>Opisthorchiata</taxon>
        <taxon>Opisthorchiidae</taxon>
        <taxon>Clonorchis</taxon>
    </lineage>
</organism>
<protein>
    <recommendedName>
        <fullName evidence="3">Fukutin-related protein</fullName>
    </recommendedName>
</protein>
<dbReference type="PANTHER" id="PTHR13627">
    <property type="entry name" value="FUKUTIN RELATED PROTEIN"/>
    <property type="match status" value="1"/>
</dbReference>
<evidence type="ECO:0008006" key="3">
    <source>
        <dbReference type="Google" id="ProtNLM"/>
    </source>
</evidence>
<evidence type="ECO:0000313" key="2">
    <source>
        <dbReference type="Proteomes" id="UP000286415"/>
    </source>
</evidence>
<dbReference type="Proteomes" id="UP000286415">
    <property type="component" value="Unassembled WGS sequence"/>
</dbReference>
<dbReference type="AlphaFoldDB" id="A0A8T1LXX5"/>
<reference evidence="1 2" key="1">
    <citation type="journal article" date="2018" name="Biotechnol. Adv.">
        <title>Improved genomic resources and new bioinformatic workflow for the carcinogenic parasite Clonorchis sinensis: Biotechnological implications.</title>
        <authorList>
            <person name="Wang D."/>
            <person name="Korhonen P.K."/>
            <person name="Gasser R.B."/>
            <person name="Young N.D."/>
        </authorList>
    </citation>
    <scope>NUCLEOTIDE SEQUENCE [LARGE SCALE GENOMIC DNA]</scope>
    <source>
        <strain evidence="1">Cs-k2</strain>
    </source>
</reference>
<gene>
    <name evidence="1" type="ORF">CSKR_113948</name>
</gene>
<dbReference type="PANTHER" id="PTHR13627:SF34">
    <property type="entry name" value="RIBITOL-5-PHOSPHATE TRANSFERASE"/>
    <property type="match status" value="1"/>
</dbReference>